<name>A0A2S6HPJ3_9FIRM</name>
<dbReference type="AlphaFoldDB" id="A0A2S6HPJ3"/>
<evidence type="ECO:0000313" key="2">
    <source>
        <dbReference type="EMBL" id="PPK79446.1"/>
    </source>
</evidence>
<keyword evidence="1" id="KW-0812">Transmembrane</keyword>
<comment type="caution">
    <text evidence="2">The sequence shown here is derived from an EMBL/GenBank/DDBJ whole genome shotgun (WGS) entry which is preliminary data.</text>
</comment>
<proteinExistence type="predicted"/>
<dbReference type="OrthoDB" id="1779993at2"/>
<dbReference type="RefSeq" id="WP_104438308.1">
    <property type="nucleotide sequence ID" value="NZ_PTJA01000010.1"/>
</dbReference>
<organism evidence="2 3">
    <name type="scientific">Lacrimispora xylanisolvens</name>
    <dbReference type="NCBI Taxonomy" id="384636"/>
    <lineage>
        <taxon>Bacteria</taxon>
        <taxon>Bacillati</taxon>
        <taxon>Bacillota</taxon>
        <taxon>Clostridia</taxon>
        <taxon>Lachnospirales</taxon>
        <taxon>Lachnospiraceae</taxon>
        <taxon>Lacrimispora</taxon>
    </lineage>
</organism>
<reference evidence="2 3" key="1">
    <citation type="submission" date="2018-02" db="EMBL/GenBank/DDBJ databases">
        <title>Genomic Encyclopedia of Archaeal and Bacterial Type Strains, Phase II (KMG-II): from individual species to whole genera.</title>
        <authorList>
            <person name="Goeker M."/>
        </authorList>
    </citation>
    <scope>NUCLEOTIDE SEQUENCE [LARGE SCALE GENOMIC DNA]</scope>
    <source>
        <strain evidence="2 3">DSM 3808</strain>
    </source>
</reference>
<sequence length="157" mass="17914">MSRQEFLQRLRDTLTGEVPGSVVEENIRYYEEYIRGEVLKGSSEEAVTEAIGDPRLIAKTIIEASENAKESSSTGGFYSSFTGQDQNVYEEPRQERRGMHYYDLSKWYWKLLGVVAIVFFFLLVGTIVTGIFSLLAPLMGPLLLIGLIYWFVRGLKR</sequence>
<feature type="transmembrane region" description="Helical" evidence="1">
    <location>
        <begin position="134"/>
        <end position="152"/>
    </location>
</feature>
<gene>
    <name evidence="2" type="ORF">BXY41_110172</name>
</gene>
<feature type="transmembrane region" description="Helical" evidence="1">
    <location>
        <begin position="107"/>
        <end position="128"/>
    </location>
</feature>
<dbReference type="Proteomes" id="UP000237749">
    <property type="component" value="Unassembled WGS sequence"/>
</dbReference>
<accession>A0A2S6HPJ3</accession>
<protein>
    <submittedName>
        <fullName evidence="2">Putative membrane protein</fullName>
    </submittedName>
</protein>
<dbReference type="EMBL" id="PTJA01000010">
    <property type="protein sequence ID" value="PPK79446.1"/>
    <property type="molecule type" value="Genomic_DNA"/>
</dbReference>
<evidence type="ECO:0000313" key="3">
    <source>
        <dbReference type="Proteomes" id="UP000237749"/>
    </source>
</evidence>
<evidence type="ECO:0000256" key="1">
    <source>
        <dbReference type="SAM" id="Phobius"/>
    </source>
</evidence>
<keyword evidence="3" id="KW-1185">Reference proteome</keyword>
<keyword evidence="1" id="KW-1133">Transmembrane helix</keyword>
<keyword evidence="1" id="KW-0472">Membrane</keyword>
<dbReference type="Pfam" id="PF22564">
    <property type="entry name" value="HAAS"/>
    <property type="match status" value="1"/>
</dbReference>